<dbReference type="OrthoDB" id="2434934at2759"/>
<gene>
    <name evidence="2" type="ORF">BGZ65_003562</name>
</gene>
<organism evidence="2 3">
    <name type="scientific">Modicella reniformis</name>
    <dbReference type="NCBI Taxonomy" id="1440133"/>
    <lineage>
        <taxon>Eukaryota</taxon>
        <taxon>Fungi</taxon>
        <taxon>Fungi incertae sedis</taxon>
        <taxon>Mucoromycota</taxon>
        <taxon>Mortierellomycotina</taxon>
        <taxon>Mortierellomycetes</taxon>
        <taxon>Mortierellales</taxon>
        <taxon>Mortierellaceae</taxon>
        <taxon>Modicella</taxon>
    </lineage>
</organism>
<evidence type="ECO:0000313" key="3">
    <source>
        <dbReference type="Proteomes" id="UP000749646"/>
    </source>
</evidence>
<feature type="region of interest" description="Disordered" evidence="1">
    <location>
        <begin position="61"/>
        <end position="109"/>
    </location>
</feature>
<evidence type="ECO:0000313" key="2">
    <source>
        <dbReference type="EMBL" id="KAG0001355.1"/>
    </source>
</evidence>
<name>A0A9P6MHL3_9FUNG</name>
<reference evidence="2" key="1">
    <citation type="journal article" date="2020" name="Fungal Divers.">
        <title>Resolving the Mortierellaceae phylogeny through synthesis of multi-gene phylogenetics and phylogenomics.</title>
        <authorList>
            <person name="Vandepol N."/>
            <person name="Liber J."/>
            <person name="Desiro A."/>
            <person name="Na H."/>
            <person name="Kennedy M."/>
            <person name="Barry K."/>
            <person name="Grigoriev I.V."/>
            <person name="Miller A.N."/>
            <person name="O'Donnell K."/>
            <person name="Stajich J.E."/>
            <person name="Bonito G."/>
        </authorList>
    </citation>
    <scope>NUCLEOTIDE SEQUENCE</scope>
    <source>
        <strain evidence="2">MES-2147</strain>
    </source>
</reference>
<feature type="non-terminal residue" evidence="2">
    <location>
        <position position="1"/>
    </location>
</feature>
<feature type="compositionally biased region" description="Basic and acidic residues" evidence="1">
    <location>
        <begin position="68"/>
        <end position="103"/>
    </location>
</feature>
<keyword evidence="3" id="KW-1185">Reference proteome</keyword>
<sequence>MGIWSRSPPALTHEYQESVANRVRDILTGEDQSPRKQRNKAAIKALQRPEALAGVIEILKTMPDPSDDDKGVDIDLKGESGREAVKGHEKTQDKNKREQEQNKRQALGVQRLFNGKDNNKTAATSAATATLALRKPKQVVREKEETTIEVNDKTETMKTTKTVVRFHPSKETVSSQA</sequence>
<accession>A0A9P6MHL3</accession>
<evidence type="ECO:0000256" key="1">
    <source>
        <dbReference type="SAM" id="MobiDB-lite"/>
    </source>
</evidence>
<protein>
    <submittedName>
        <fullName evidence="2">Uncharacterized protein</fullName>
    </submittedName>
</protein>
<dbReference type="AlphaFoldDB" id="A0A9P6MHL3"/>
<dbReference type="Proteomes" id="UP000749646">
    <property type="component" value="Unassembled WGS sequence"/>
</dbReference>
<comment type="caution">
    <text evidence="2">The sequence shown here is derived from an EMBL/GenBank/DDBJ whole genome shotgun (WGS) entry which is preliminary data.</text>
</comment>
<dbReference type="EMBL" id="JAAAHW010000538">
    <property type="protein sequence ID" value="KAG0001355.1"/>
    <property type="molecule type" value="Genomic_DNA"/>
</dbReference>
<proteinExistence type="predicted"/>